<protein>
    <submittedName>
        <fullName evidence="3">Ni/Co efflux regulator RcnB</fullName>
    </submittedName>
</protein>
<keyword evidence="2" id="KW-0732">Signal</keyword>
<organism evidence="3 4">
    <name type="scientific">Polymorphobacter multimanifer</name>
    <dbReference type="NCBI Taxonomy" id="1070431"/>
    <lineage>
        <taxon>Bacteria</taxon>
        <taxon>Pseudomonadati</taxon>
        <taxon>Pseudomonadota</taxon>
        <taxon>Alphaproteobacteria</taxon>
        <taxon>Sphingomonadales</taxon>
        <taxon>Sphingosinicellaceae</taxon>
        <taxon>Polymorphobacter</taxon>
    </lineage>
</organism>
<evidence type="ECO:0000313" key="3">
    <source>
        <dbReference type="EMBL" id="MBB6225851.1"/>
    </source>
</evidence>
<feature type="compositionally biased region" description="Basic and acidic residues" evidence="1">
    <location>
        <begin position="29"/>
        <end position="76"/>
    </location>
</feature>
<sequence>MKALTIGVALAAMSLTAVPMASAAAQGRPDIREGKREVREEKRDLRQAKRFGSQRDVREERRDVRQAKQQVREDRRDWQRGKNYNWNRPDPQFGGYYPENYYREGGNNYRPIALGSNDRIYRGRDDRFYCRRNDGTTGLIVGALGGGVLGNVIAPGGSKTLGSVLGGGLGAVLGRAVERSNIVCR</sequence>
<comment type="caution">
    <text evidence="3">The sequence shown here is derived from an EMBL/GenBank/DDBJ whole genome shotgun (WGS) entry which is preliminary data.</text>
</comment>
<reference evidence="3 4" key="1">
    <citation type="submission" date="2020-08" db="EMBL/GenBank/DDBJ databases">
        <title>Genomic Encyclopedia of Type Strains, Phase IV (KMG-IV): sequencing the most valuable type-strain genomes for metagenomic binning, comparative biology and taxonomic classification.</title>
        <authorList>
            <person name="Goeker M."/>
        </authorList>
    </citation>
    <scope>NUCLEOTIDE SEQUENCE [LARGE SCALE GENOMIC DNA]</scope>
    <source>
        <strain evidence="3 4">DSM 102189</strain>
    </source>
</reference>
<feature type="region of interest" description="Disordered" evidence="1">
    <location>
        <begin position="21"/>
        <end position="76"/>
    </location>
</feature>
<dbReference type="AlphaFoldDB" id="A0A841L347"/>
<dbReference type="EMBL" id="JACIIV010000001">
    <property type="protein sequence ID" value="MBB6225851.1"/>
    <property type="molecule type" value="Genomic_DNA"/>
</dbReference>
<feature type="signal peptide" evidence="2">
    <location>
        <begin position="1"/>
        <end position="23"/>
    </location>
</feature>
<accession>A0A841L347</accession>
<name>A0A841L347_9SPHN</name>
<evidence type="ECO:0000256" key="1">
    <source>
        <dbReference type="SAM" id="MobiDB-lite"/>
    </source>
</evidence>
<evidence type="ECO:0000256" key="2">
    <source>
        <dbReference type="SAM" id="SignalP"/>
    </source>
</evidence>
<gene>
    <name evidence="3" type="ORF">FHS79_000002</name>
</gene>
<proteinExistence type="predicted"/>
<keyword evidence="4" id="KW-1185">Reference proteome</keyword>
<dbReference type="RefSeq" id="WP_184193444.1">
    <property type="nucleotide sequence ID" value="NZ_JACIIV010000001.1"/>
</dbReference>
<evidence type="ECO:0000313" key="4">
    <source>
        <dbReference type="Proteomes" id="UP000538147"/>
    </source>
</evidence>
<dbReference type="Proteomes" id="UP000538147">
    <property type="component" value="Unassembled WGS sequence"/>
</dbReference>
<feature type="chain" id="PRO_5032528654" evidence="2">
    <location>
        <begin position="24"/>
        <end position="185"/>
    </location>
</feature>